<accession>E8WXC2</accession>
<reference evidence="2" key="1">
    <citation type="submission" date="2011-01" db="EMBL/GenBank/DDBJ databases">
        <title>Complete sequence of chromosome of Acidobacterium sp. MP5ACTX9.</title>
        <authorList>
            <consortium name="US DOE Joint Genome Institute"/>
            <person name="Lucas S."/>
            <person name="Copeland A."/>
            <person name="Lapidus A."/>
            <person name="Cheng J.-F."/>
            <person name="Goodwin L."/>
            <person name="Pitluck S."/>
            <person name="Teshima H."/>
            <person name="Detter J.C."/>
            <person name="Han C."/>
            <person name="Tapia R."/>
            <person name="Land M."/>
            <person name="Hauser L."/>
            <person name="Kyrpides N."/>
            <person name="Ivanova N."/>
            <person name="Ovchinnikova G."/>
            <person name="Pagani I."/>
            <person name="Rawat S.R."/>
            <person name="Mannisto M."/>
            <person name="Haggblom M.M."/>
            <person name="Woyke T."/>
        </authorList>
    </citation>
    <scope>NUCLEOTIDE SEQUENCE [LARGE SCALE GENOMIC DNA]</scope>
    <source>
        <strain evidence="2">MP5ACTX9</strain>
    </source>
</reference>
<dbReference type="AlphaFoldDB" id="E8WXC2"/>
<dbReference type="RefSeq" id="WP_013578783.1">
    <property type="nucleotide sequence ID" value="NC_015064.1"/>
</dbReference>
<dbReference type="eggNOG" id="ENOG502ZTV2">
    <property type="taxonomic scope" value="Bacteria"/>
</dbReference>
<name>E8WXC2_GRATM</name>
<evidence type="ECO:0008006" key="3">
    <source>
        <dbReference type="Google" id="ProtNLM"/>
    </source>
</evidence>
<dbReference type="HOGENOM" id="CLU_1693023_0_0_0"/>
<keyword evidence="2" id="KW-1185">Reference proteome</keyword>
<gene>
    <name evidence="1" type="ordered locus">AciX9_0383</name>
</gene>
<evidence type="ECO:0000313" key="1">
    <source>
        <dbReference type="EMBL" id="ADW67455.1"/>
    </source>
</evidence>
<dbReference type="EMBL" id="CP002480">
    <property type="protein sequence ID" value="ADW67455.1"/>
    <property type="molecule type" value="Genomic_DNA"/>
</dbReference>
<dbReference type="OrthoDB" id="9922190at2"/>
<proteinExistence type="predicted"/>
<organism evidence="2">
    <name type="scientific">Granulicella tundricola (strain ATCC BAA-1859 / DSM 23138 / MP5ACTX9)</name>
    <dbReference type="NCBI Taxonomy" id="1198114"/>
    <lineage>
        <taxon>Bacteria</taxon>
        <taxon>Pseudomonadati</taxon>
        <taxon>Acidobacteriota</taxon>
        <taxon>Terriglobia</taxon>
        <taxon>Terriglobales</taxon>
        <taxon>Acidobacteriaceae</taxon>
        <taxon>Granulicella</taxon>
    </lineage>
</organism>
<evidence type="ECO:0000313" key="2">
    <source>
        <dbReference type="Proteomes" id="UP000000343"/>
    </source>
</evidence>
<dbReference type="Proteomes" id="UP000000343">
    <property type="component" value="Chromosome"/>
</dbReference>
<protein>
    <recommendedName>
        <fullName evidence="3">GIY-YIG domain-containing protein</fullName>
    </recommendedName>
</protein>
<sequence length="155" mass="17488">MITVPLGSLLNGFATTEWGACLEAAPADSGTHVYAIIVTANTGQFPLYVGQTGRLCDRIGDYTTAQFHAPTDFRVGEAIKYLRTQKPCRVDFFYRPSEAHLQDEKVLIREFLLAGYTLLNFLAAFDYKTANRDEERSLIHKFCDMALLRSKIERT</sequence>
<dbReference type="PaxDb" id="1198114-AciX9_0383"/>
<dbReference type="KEGG" id="acm:AciX9_0383"/>